<gene>
    <name evidence="1" type="ORF">F4562_000118</name>
</gene>
<sequence length="85" mass="9685">MLEHLIRSLTIRDVFASPSLRWADPRAHLLAGAQWEAIAQDVLASLSLTDPVQKHLNDKVLALDAAWKQMAARLEEAARTRWSRW</sequence>
<comment type="caution">
    <text evidence="1">The sequence shown here is derived from an EMBL/GenBank/DDBJ whole genome shotgun (WGS) entry which is preliminary data.</text>
</comment>
<dbReference type="Proteomes" id="UP000540685">
    <property type="component" value="Unassembled WGS sequence"/>
</dbReference>
<organism evidence="1 2">
    <name type="scientific">Streptosporangium becharense</name>
    <dbReference type="NCBI Taxonomy" id="1816182"/>
    <lineage>
        <taxon>Bacteria</taxon>
        <taxon>Bacillati</taxon>
        <taxon>Actinomycetota</taxon>
        <taxon>Actinomycetes</taxon>
        <taxon>Streptosporangiales</taxon>
        <taxon>Streptosporangiaceae</taxon>
        <taxon>Streptosporangium</taxon>
    </lineage>
</organism>
<evidence type="ECO:0000313" key="1">
    <source>
        <dbReference type="EMBL" id="MBB5817056.1"/>
    </source>
</evidence>
<protein>
    <submittedName>
        <fullName evidence="1">Uncharacterized protein</fullName>
    </submittedName>
</protein>
<proteinExistence type="predicted"/>
<accession>A0A7W9IB94</accession>
<dbReference type="AlphaFoldDB" id="A0A7W9IB94"/>
<name>A0A7W9IB94_9ACTN</name>
<evidence type="ECO:0000313" key="2">
    <source>
        <dbReference type="Proteomes" id="UP000540685"/>
    </source>
</evidence>
<keyword evidence="2" id="KW-1185">Reference proteome</keyword>
<reference evidence="1 2" key="1">
    <citation type="submission" date="2020-08" db="EMBL/GenBank/DDBJ databases">
        <title>Sequencing the genomes of 1000 actinobacteria strains.</title>
        <authorList>
            <person name="Klenk H.-P."/>
        </authorList>
    </citation>
    <scope>NUCLEOTIDE SEQUENCE [LARGE SCALE GENOMIC DNA]</scope>
    <source>
        <strain evidence="1 2">DSM 46887</strain>
    </source>
</reference>
<dbReference type="EMBL" id="JACHMP010000001">
    <property type="protein sequence ID" value="MBB5817056.1"/>
    <property type="molecule type" value="Genomic_DNA"/>
</dbReference>